<comment type="caution">
    <text evidence="1">The sequence shown here is derived from an EMBL/GenBank/DDBJ whole genome shotgun (WGS) entry which is preliminary data.</text>
</comment>
<reference evidence="2" key="1">
    <citation type="journal article" date="2022" name="Mol. Ecol. Resour.">
        <title>The genomes of chicory, endive, great burdock and yacon provide insights into Asteraceae palaeo-polyploidization history and plant inulin production.</title>
        <authorList>
            <person name="Fan W."/>
            <person name="Wang S."/>
            <person name="Wang H."/>
            <person name="Wang A."/>
            <person name="Jiang F."/>
            <person name="Liu H."/>
            <person name="Zhao H."/>
            <person name="Xu D."/>
            <person name="Zhang Y."/>
        </authorList>
    </citation>
    <scope>NUCLEOTIDE SEQUENCE [LARGE SCALE GENOMIC DNA]</scope>
    <source>
        <strain evidence="2">cv. Punajuju</strain>
    </source>
</reference>
<organism evidence="1 2">
    <name type="scientific">Cichorium intybus</name>
    <name type="common">Chicory</name>
    <dbReference type="NCBI Taxonomy" id="13427"/>
    <lineage>
        <taxon>Eukaryota</taxon>
        <taxon>Viridiplantae</taxon>
        <taxon>Streptophyta</taxon>
        <taxon>Embryophyta</taxon>
        <taxon>Tracheophyta</taxon>
        <taxon>Spermatophyta</taxon>
        <taxon>Magnoliopsida</taxon>
        <taxon>eudicotyledons</taxon>
        <taxon>Gunneridae</taxon>
        <taxon>Pentapetalae</taxon>
        <taxon>asterids</taxon>
        <taxon>campanulids</taxon>
        <taxon>Asterales</taxon>
        <taxon>Asteraceae</taxon>
        <taxon>Cichorioideae</taxon>
        <taxon>Cichorieae</taxon>
        <taxon>Cichoriinae</taxon>
        <taxon>Cichorium</taxon>
    </lineage>
</organism>
<dbReference type="Proteomes" id="UP001055811">
    <property type="component" value="Linkage Group LG05"/>
</dbReference>
<evidence type="ECO:0000313" key="2">
    <source>
        <dbReference type="Proteomes" id="UP001055811"/>
    </source>
</evidence>
<reference evidence="1 2" key="2">
    <citation type="journal article" date="2022" name="Mol. Ecol. Resour.">
        <title>The genomes of chicory, endive, great burdock and yacon provide insights into Asteraceae paleo-polyploidization history and plant inulin production.</title>
        <authorList>
            <person name="Fan W."/>
            <person name="Wang S."/>
            <person name="Wang H."/>
            <person name="Wang A."/>
            <person name="Jiang F."/>
            <person name="Liu H."/>
            <person name="Zhao H."/>
            <person name="Xu D."/>
            <person name="Zhang Y."/>
        </authorList>
    </citation>
    <scope>NUCLEOTIDE SEQUENCE [LARGE SCALE GENOMIC DNA]</scope>
    <source>
        <strain evidence="2">cv. Punajuju</strain>
        <tissue evidence="1">Leaves</tissue>
    </source>
</reference>
<name>A0ACB9CTU2_CICIN</name>
<protein>
    <submittedName>
        <fullName evidence="1">Uncharacterized protein</fullName>
    </submittedName>
</protein>
<accession>A0ACB9CTU2</accession>
<sequence>MSHLSIRFPTSQIDENGRRWWLGLKLKMRKRYDDGSEGSFVAEGLVSVNLILGKQSGRLSSIVCEAGFYITKRTSCGVYLLDFACYKPPDSQKCTKQFMLEKAKDSGYFSEEAVHFMRKALGKPGIGDSTYLAEVYLAKILDPCMKESRREMELFVFGSIDTLLAKTGVRCEDIGILVVNCCIYNTMPSLSSMIVNRYKLKESIISYNVVGMGCSAGRMAIELAEQLLQVHHDTYALVMSTQSITDNCCLGDDRSKQYGLFGLNGCGKSTLLTSIRMIELPIPDHMDVFHLTREIEASDMSSLEVAMNCDEERIKLEAEVECIAAHDAGRGEALYRIYECLDAMDASTAEKRAAKTLNDLSSWLHCGKPVIGVNELIANTTSEYAVEIPSAVVVGEEGNFSGSMVASAPPPPPAEAHVVALTPGSDGFKKETGRLRKYGADGKPMLTLPPMPISLSIPLSGVSHQAFDYCMHRLNLLRHYGVKPILVFDGGHLPMKNEQEIERARSRKENPARAIKHESCGDTSAAYEYYQKAVDISPTIAYELIPGFTRIG</sequence>
<dbReference type="EMBL" id="CM042013">
    <property type="protein sequence ID" value="KAI3737724.1"/>
    <property type="molecule type" value="Genomic_DNA"/>
</dbReference>
<gene>
    <name evidence="1" type="ORF">L2E82_27736</name>
</gene>
<evidence type="ECO:0000313" key="1">
    <source>
        <dbReference type="EMBL" id="KAI3737724.1"/>
    </source>
</evidence>
<proteinExistence type="predicted"/>
<keyword evidence="2" id="KW-1185">Reference proteome</keyword>